<evidence type="ECO:0000313" key="3">
    <source>
        <dbReference type="Proteomes" id="UP000295184"/>
    </source>
</evidence>
<comment type="caution">
    <text evidence="2">The sequence shown here is derived from an EMBL/GenBank/DDBJ whole genome shotgun (WGS) entry which is preliminary data.</text>
</comment>
<dbReference type="AlphaFoldDB" id="A0A4R1R707"/>
<evidence type="ECO:0000313" key="2">
    <source>
        <dbReference type="EMBL" id="TCL61374.1"/>
    </source>
</evidence>
<reference evidence="2 3" key="1">
    <citation type="submission" date="2019-03" db="EMBL/GenBank/DDBJ databases">
        <title>Genomic Encyclopedia of Type Strains, Phase IV (KMG-IV): sequencing the most valuable type-strain genomes for metagenomic binning, comparative biology and taxonomic classification.</title>
        <authorList>
            <person name="Goeker M."/>
        </authorList>
    </citation>
    <scope>NUCLEOTIDE SEQUENCE [LARGE SCALE GENOMIC DNA]</scope>
    <source>
        <strain evidence="2 3">DSM 100451</strain>
    </source>
</reference>
<organism evidence="2 3">
    <name type="scientific">Allofournierella massiliensis</name>
    <dbReference type="NCBI Taxonomy" id="1650663"/>
    <lineage>
        <taxon>Bacteria</taxon>
        <taxon>Bacillati</taxon>
        <taxon>Bacillota</taxon>
        <taxon>Clostridia</taxon>
        <taxon>Eubacteriales</taxon>
        <taxon>Oscillospiraceae</taxon>
        <taxon>Allofournierella</taxon>
    </lineage>
</organism>
<dbReference type="EMBL" id="SLUM01000002">
    <property type="protein sequence ID" value="TCL61374.1"/>
    <property type="molecule type" value="Genomic_DNA"/>
</dbReference>
<name>A0A4R1R707_9FIRM</name>
<dbReference type="PANTHER" id="PTHR35004">
    <property type="entry name" value="TRANSPOSASE RV3428C-RELATED"/>
    <property type="match status" value="1"/>
</dbReference>
<evidence type="ECO:0000259" key="1">
    <source>
        <dbReference type="PROSITE" id="PS50532"/>
    </source>
</evidence>
<proteinExistence type="predicted"/>
<dbReference type="PROSITE" id="PS50532">
    <property type="entry name" value="HTH_IS408"/>
    <property type="match status" value="1"/>
</dbReference>
<accession>A0A4R1R707</accession>
<dbReference type="STRING" id="1650663.GCA_001486665_02948"/>
<protein>
    <submittedName>
        <fullName evidence="2">Transposase</fullName>
    </submittedName>
</protein>
<dbReference type="PANTHER" id="PTHR35004:SF8">
    <property type="entry name" value="TRANSPOSASE RV3428C-RELATED"/>
    <property type="match status" value="1"/>
</dbReference>
<dbReference type="Pfam" id="PF22483">
    <property type="entry name" value="Mu-transpos_C_2"/>
    <property type="match status" value="1"/>
</dbReference>
<dbReference type="InterPro" id="IPR017895">
    <property type="entry name" value="HTH_IS408/IS1162_type"/>
</dbReference>
<feature type="domain" description="HTH IS408-type" evidence="1">
    <location>
        <begin position="4"/>
        <end position="83"/>
    </location>
</feature>
<gene>
    <name evidence="2" type="ORF">EDD77_102113</name>
</gene>
<dbReference type="Proteomes" id="UP000295184">
    <property type="component" value="Unassembled WGS sequence"/>
</dbReference>
<dbReference type="InterPro" id="IPR054353">
    <property type="entry name" value="IstA-like_C"/>
</dbReference>
<sequence length="333" mass="38124">MTNYREILRLSSLQYSQRTIESMAHCSRHTVRDVLQAAKKQGISWPLSDDVANADLEQLLFPNRHKASSQYAEPDYPYIHRELARSGVTLTLLWEEYCAKCQEAGQRPYMSTQFGERYRRSAYLEEEKPYMLPLPVSAFEPAVWSVSKVANDYLVTDGRNKYSVPYNLIGERVDIRVTKTTVEVFYHGSRVASHRRLQTRQRDPLVKREHMPPEHQKYLTYNADEFSRWAMSVGPMTEKVAEHFLKSGKAAEQGYKACAGLTKLEQRYGKQRLEVACGKTLAYSTTPSLRTIASILKNDLDKPDKAESQLSQSKANSYGITRGAAYFRKGGDR</sequence>